<dbReference type="EMBL" id="SLXU01000020">
    <property type="protein sequence ID" value="TCP58591.1"/>
    <property type="molecule type" value="Genomic_DNA"/>
</dbReference>
<feature type="region of interest" description="Disordered" evidence="1">
    <location>
        <begin position="1"/>
        <end position="21"/>
    </location>
</feature>
<sequence>MPLGDSMTDDASAKDKPKTAREHCPECNAERVCDVHGHVYVPWHWEDKQNGYSMNGGVDHSLLQCRGCETVFYLHDSWNDEDLNYWYGPNGETQGEYARTKITYPKPESAAKPVWLDAIGKIDSQLQAILNEMYVARDNEAYILTAVGLRTALDRGTEVLGIDPAKTFAEKLSDLQNGGWIGATEHDILEVITDAGNAAAHRGWAPDSKDIDQLLYAMEVFLQRAFIVGKKALSIKSTIPPKPKRQKVAKTS</sequence>
<keyword evidence="4" id="KW-1185">Reference proteome</keyword>
<evidence type="ECO:0000313" key="4">
    <source>
        <dbReference type="Proteomes" id="UP000295050"/>
    </source>
</evidence>
<dbReference type="Proteomes" id="UP000295050">
    <property type="component" value="Unassembled WGS sequence"/>
</dbReference>
<accession>A0A4R2RG56</accession>
<evidence type="ECO:0000256" key="1">
    <source>
        <dbReference type="SAM" id="MobiDB-lite"/>
    </source>
</evidence>
<dbReference type="OrthoDB" id="7851676at2"/>
<gene>
    <name evidence="3" type="ORF">EV663_1203</name>
</gene>
<comment type="caution">
    <text evidence="3">The sequence shown here is derived from an EMBL/GenBank/DDBJ whole genome shotgun (WGS) entry which is preliminary data.</text>
</comment>
<name>A0A4R2RG56_9RHOB</name>
<evidence type="ECO:0000313" key="3">
    <source>
        <dbReference type="EMBL" id="TCP58591.1"/>
    </source>
</evidence>
<evidence type="ECO:0000259" key="2">
    <source>
        <dbReference type="Pfam" id="PF13643"/>
    </source>
</evidence>
<feature type="domain" description="DUF4145" evidence="2">
    <location>
        <begin position="131"/>
        <end position="218"/>
    </location>
</feature>
<proteinExistence type="predicted"/>
<dbReference type="InterPro" id="IPR025285">
    <property type="entry name" value="DUF4145"/>
</dbReference>
<feature type="compositionally biased region" description="Basic and acidic residues" evidence="1">
    <location>
        <begin position="11"/>
        <end position="21"/>
    </location>
</feature>
<dbReference type="AlphaFoldDB" id="A0A4R2RG56"/>
<organism evidence="3 4">
    <name type="scientific">Rhodovulum bhavnagarense</name>
    <dbReference type="NCBI Taxonomy" id="992286"/>
    <lineage>
        <taxon>Bacteria</taxon>
        <taxon>Pseudomonadati</taxon>
        <taxon>Pseudomonadota</taxon>
        <taxon>Alphaproteobacteria</taxon>
        <taxon>Rhodobacterales</taxon>
        <taxon>Paracoccaceae</taxon>
        <taxon>Rhodovulum</taxon>
    </lineage>
</organism>
<protein>
    <submittedName>
        <fullName evidence="3">Uncharacterized protein DUF4145</fullName>
    </submittedName>
</protein>
<dbReference type="Pfam" id="PF13643">
    <property type="entry name" value="DUF4145"/>
    <property type="match status" value="1"/>
</dbReference>
<reference evidence="3 4" key="1">
    <citation type="submission" date="2019-03" db="EMBL/GenBank/DDBJ databases">
        <title>Genomic Encyclopedia of Type Strains, Phase IV (KMG-IV): sequencing the most valuable type-strain genomes for metagenomic binning, comparative biology and taxonomic classification.</title>
        <authorList>
            <person name="Goeker M."/>
        </authorList>
    </citation>
    <scope>NUCLEOTIDE SEQUENCE [LARGE SCALE GENOMIC DNA]</scope>
    <source>
        <strain evidence="3 4">DSM 24766</strain>
    </source>
</reference>